<dbReference type="InterPro" id="IPR006439">
    <property type="entry name" value="HAD-SF_hydro_IA"/>
</dbReference>
<dbReference type="RefSeq" id="WP_068037150.1">
    <property type="nucleotide sequence ID" value="NZ_JAAXOO010000001.1"/>
</dbReference>
<evidence type="ECO:0000313" key="1">
    <source>
        <dbReference type="EMBL" id="NKY32638.1"/>
    </source>
</evidence>
<dbReference type="EMBL" id="JAAXOO010000001">
    <property type="protein sequence ID" value="NKY32638.1"/>
    <property type="molecule type" value="Genomic_DNA"/>
</dbReference>
<dbReference type="Pfam" id="PF00702">
    <property type="entry name" value="Hydrolase"/>
    <property type="match status" value="1"/>
</dbReference>
<dbReference type="PANTHER" id="PTHR46649:SF4">
    <property type="entry name" value="HALOACID DEHALOGENASE-LIKE HYDROLASE (HAD) SUPERFAMILY PROTEIN"/>
    <property type="match status" value="1"/>
</dbReference>
<dbReference type="SUPFAM" id="SSF56784">
    <property type="entry name" value="HAD-like"/>
    <property type="match status" value="1"/>
</dbReference>
<evidence type="ECO:0000313" key="2">
    <source>
        <dbReference type="Proteomes" id="UP000565715"/>
    </source>
</evidence>
<gene>
    <name evidence="1" type="ORF">HGA13_06035</name>
</gene>
<keyword evidence="1" id="KW-0378">Hydrolase</keyword>
<dbReference type="PRINTS" id="PR00413">
    <property type="entry name" value="HADHALOGNASE"/>
</dbReference>
<dbReference type="InterPro" id="IPR036412">
    <property type="entry name" value="HAD-like_sf"/>
</dbReference>
<dbReference type="SFLD" id="SFLDS00003">
    <property type="entry name" value="Haloacid_Dehalogenase"/>
    <property type="match status" value="1"/>
</dbReference>
<protein>
    <submittedName>
        <fullName evidence="1">HAD-IA family hydrolase</fullName>
    </submittedName>
</protein>
<dbReference type="GO" id="GO:0016787">
    <property type="term" value="F:hydrolase activity"/>
    <property type="evidence" value="ECO:0007669"/>
    <property type="project" value="UniProtKB-KW"/>
</dbReference>
<dbReference type="SFLD" id="SFLDG01129">
    <property type="entry name" value="C1.5:_HAD__Beta-PGM__Phosphata"/>
    <property type="match status" value="1"/>
</dbReference>
<dbReference type="Proteomes" id="UP000565715">
    <property type="component" value="Unassembled WGS sequence"/>
</dbReference>
<organism evidence="1 2">
    <name type="scientific">Nocardia speluncae</name>
    <dbReference type="NCBI Taxonomy" id="419477"/>
    <lineage>
        <taxon>Bacteria</taxon>
        <taxon>Bacillati</taxon>
        <taxon>Actinomycetota</taxon>
        <taxon>Actinomycetes</taxon>
        <taxon>Mycobacteriales</taxon>
        <taxon>Nocardiaceae</taxon>
        <taxon>Nocardia</taxon>
    </lineage>
</organism>
<keyword evidence="2" id="KW-1185">Reference proteome</keyword>
<name>A0A846X9G9_9NOCA</name>
<dbReference type="Gene3D" id="3.40.50.1000">
    <property type="entry name" value="HAD superfamily/HAD-like"/>
    <property type="match status" value="1"/>
</dbReference>
<dbReference type="InterPro" id="IPR023214">
    <property type="entry name" value="HAD_sf"/>
</dbReference>
<comment type="caution">
    <text evidence="1">The sequence shown here is derived from an EMBL/GenBank/DDBJ whole genome shotgun (WGS) entry which is preliminary data.</text>
</comment>
<sequence length="222" mass="23872">MTIRGVLFDFSGTLFRFEPVLDELVGDDGDALAGEAQAEVMRRMTAPVGGPGGLPERLRDEWERRDLDPPLHRDLYLAVLRGSGVGNPEYLYEQLLSAEAWRPFPDTEAALTAVAAAGLPIAVVSNIAWDIRPVFKHAGVAEQVNEFVLSYAEGAVKPDPRLFEIACHRIGIVPGEVLMIGDSAEADGAAAELGCAVTLVEPGPADQRPRALLDALAEYGIR</sequence>
<dbReference type="PANTHER" id="PTHR46649">
    <property type="match status" value="1"/>
</dbReference>
<dbReference type="AlphaFoldDB" id="A0A846X9G9"/>
<proteinExistence type="predicted"/>
<reference evidence="1 2" key="1">
    <citation type="submission" date="2020-04" db="EMBL/GenBank/DDBJ databases">
        <title>MicrobeNet Type strains.</title>
        <authorList>
            <person name="Nicholson A.C."/>
        </authorList>
    </citation>
    <scope>NUCLEOTIDE SEQUENCE [LARGE SCALE GENOMIC DNA]</scope>
    <source>
        <strain evidence="1 2">DSM 45078</strain>
    </source>
</reference>
<accession>A0A846X9G9</accession>
<dbReference type="NCBIfam" id="TIGR01549">
    <property type="entry name" value="HAD-SF-IA-v1"/>
    <property type="match status" value="1"/>
</dbReference>